<dbReference type="EMBL" id="JAEKMH010000010">
    <property type="protein sequence ID" value="MBJ3787070.1"/>
    <property type="molecule type" value="Genomic_DNA"/>
</dbReference>
<evidence type="ECO:0000259" key="1">
    <source>
        <dbReference type="PROSITE" id="PS50112"/>
    </source>
</evidence>
<organism evidence="5 6">
    <name type="scientific">Devosia sediminis</name>
    <dbReference type="NCBI Taxonomy" id="2798801"/>
    <lineage>
        <taxon>Bacteria</taxon>
        <taxon>Pseudomonadati</taxon>
        <taxon>Pseudomonadota</taxon>
        <taxon>Alphaproteobacteria</taxon>
        <taxon>Hyphomicrobiales</taxon>
        <taxon>Devosiaceae</taxon>
        <taxon>Devosia</taxon>
    </lineage>
</organism>
<dbReference type="FunFam" id="3.30.450.20:FF:000099">
    <property type="entry name" value="Sensory box sensor histidine kinase"/>
    <property type="match status" value="1"/>
</dbReference>
<dbReference type="Gene3D" id="3.30.70.270">
    <property type="match status" value="1"/>
</dbReference>
<dbReference type="PANTHER" id="PTHR44757">
    <property type="entry name" value="DIGUANYLATE CYCLASE DGCP"/>
    <property type="match status" value="1"/>
</dbReference>
<dbReference type="InterPro" id="IPR013655">
    <property type="entry name" value="PAS_fold_3"/>
</dbReference>
<dbReference type="InterPro" id="IPR000014">
    <property type="entry name" value="PAS"/>
</dbReference>
<dbReference type="CDD" id="cd01949">
    <property type="entry name" value="GGDEF"/>
    <property type="match status" value="1"/>
</dbReference>
<dbReference type="CDD" id="cd00130">
    <property type="entry name" value="PAS"/>
    <property type="match status" value="2"/>
</dbReference>
<proteinExistence type="predicted"/>
<dbReference type="SMART" id="SM00267">
    <property type="entry name" value="GGDEF"/>
    <property type="match status" value="1"/>
</dbReference>
<evidence type="ECO:0000259" key="4">
    <source>
        <dbReference type="PROSITE" id="PS50887"/>
    </source>
</evidence>
<dbReference type="Pfam" id="PF13185">
    <property type="entry name" value="GAF_2"/>
    <property type="match status" value="1"/>
</dbReference>
<dbReference type="Gene3D" id="3.30.450.20">
    <property type="entry name" value="PAS domain"/>
    <property type="match status" value="2"/>
</dbReference>
<gene>
    <name evidence="5" type="ORF">JEQ47_20300</name>
</gene>
<dbReference type="PROSITE" id="PS50883">
    <property type="entry name" value="EAL"/>
    <property type="match status" value="1"/>
</dbReference>
<dbReference type="Gene3D" id="3.30.450.40">
    <property type="match status" value="1"/>
</dbReference>
<dbReference type="InterPro" id="IPR029016">
    <property type="entry name" value="GAF-like_dom_sf"/>
</dbReference>
<dbReference type="InterPro" id="IPR001633">
    <property type="entry name" value="EAL_dom"/>
</dbReference>
<keyword evidence="6" id="KW-1185">Reference proteome</keyword>
<dbReference type="RefSeq" id="WP_198878248.1">
    <property type="nucleotide sequence ID" value="NZ_JAEKMH010000010.1"/>
</dbReference>
<dbReference type="InterPro" id="IPR035965">
    <property type="entry name" value="PAS-like_dom_sf"/>
</dbReference>
<dbReference type="SMART" id="SM00065">
    <property type="entry name" value="GAF"/>
    <property type="match status" value="1"/>
</dbReference>
<dbReference type="NCBIfam" id="TIGR00254">
    <property type="entry name" value="GGDEF"/>
    <property type="match status" value="1"/>
</dbReference>
<feature type="domain" description="PAC" evidence="2">
    <location>
        <begin position="363"/>
        <end position="415"/>
    </location>
</feature>
<evidence type="ECO:0000259" key="3">
    <source>
        <dbReference type="PROSITE" id="PS50883"/>
    </source>
</evidence>
<evidence type="ECO:0000313" key="5">
    <source>
        <dbReference type="EMBL" id="MBJ3787070.1"/>
    </source>
</evidence>
<dbReference type="CDD" id="cd01948">
    <property type="entry name" value="EAL"/>
    <property type="match status" value="1"/>
</dbReference>
<dbReference type="InterPro" id="IPR000160">
    <property type="entry name" value="GGDEF_dom"/>
</dbReference>
<feature type="domain" description="PAS" evidence="1">
    <location>
        <begin position="290"/>
        <end position="360"/>
    </location>
</feature>
<dbReference type="SUPFAM" id="SSF55785">
    <property type="entry name" value="PYP-like sensor domain (PAS domain)"/>
    <property type="match status" value="2"/>
</dbReference>
<dbReference type="InterPro" id="IPR000700">
    <property type="entry name" value="PAS-assoc_C"/>
</dbReference>
<dbReference type="PROSITE" id="PS50887">
    <property type="entry name" value="GGDEF"/>
    <property type="match status" value="1"/>
</dbReference>
<evidence type="ECO:0000313" key="6">
    <source>
        <dbReference type="Proteomes" id="UP000602124"/>
    </source>
</evidence>
<reference evidence="5" key="1">
    <citation type="submission" date="2020-12" db="EMBL/GenBank/DDBJ databases">
        <title>Devosia sp. MSA67 isolated from Mo River.</title>
        <authorList>
            <person name="Ma F."/>
            <person name="Zi Z."/>
        </authorList>
    </citation>
    <scope>NUCLEOTIDE SEQUENCE</scope>
    <source>
        <strain evidence="5">MSA67</strain>
    </source>
</reference>
<accession>A0A934J3G4</accession>
<protein>
    <submittedName>
        <fullName evidence="5">EAL domain-containing protein</fullName>
    </submittedName>
</protein>
<dbReference type="Gene3D" id="3.20.20.450">
    <property type="entry name" value="EAL domain"/>
    <property type="match status" value="1"/>
</dbReference>
<dbReference type="Pfam" id="PF00563">
    <property type="entry name" value="EAL"/>
    <property type="match status" value="1"/>
</dbReference>
<dbReference type="SUPFAM" id="SSF141868">
    <property type="entry name" value="EAL domain-like"/>
    <property type="match status" value="1"/>
</dbReference>
<name>A0A934J3G4_9HYPH</name>
<dbReference type="AlphaFoldDB" id="A0A934J3G4"/>
<sequence length="848" mass="94275">MNDSELFETLTLTVPGLVWVCDALGNVEFNNAQWSTFTGLPQENGLGLGWLDSIHPADAAAFRAQLPLSPMGPENVQAEMRVRHQDGTYHRHLLNVRHVGEGKWVGCAIDAHEWLTTELRDATQGNILEMVISGVELPQLLSELCRAAERQIPGATCSILLVDQQKGVFLEGIAPNMPQTMMSAVPSIKVGTGVGSCGTAAFEKRDVISSDIANDPLWNSWRDLVLPLGYQACWSKPVFASSGEVVASFGFYFRDKRSPTAVEHQELTRLRGLASLAIERVRMLDALRESEEHYRYTVEQNPQIPWTSDPQGRILSVSSRWTELTGISQADALGNGWLRALHPEDMGPTIESWEEGLSTGNPVDINYRIRLKDGQYRWARARATPRRNTQDKIMLWYGTVEDVHEQYLADERLKRQAFQDELTELPNRRRFVEELKRRLISTTDPIGLMVLDMDDFKLINDRYGHLTGDAVLRLFARYLQRTVEPNEFVARLGGDEFAIICRHISDERCLLDRAHSIEAELDAYLKSNNKTRNCRPSIGCAMGKRDESPDEVFKRADLALYAAKSAGKNTVKLFDPTIRNAASRRSEALELARAALRENWIEAFYQPLIDLKTQHVQGFEALLRIRHPDRGLLTPAAIKDALDDPRLADAIGIRMAQLVIDNLANCAAAGILCGQVSINLATENLVNEQFVSELLAMMDKRALPREAIKLEITERVLMDELGDAVIGNLEKLRKSGVGISLDDFGTGYASLVHLQALPVDEIKIDRSFVSGLGTNANRGEIVQAMLGLAKTLGLKTVAEGIETQGEALKLSAWGCDYGQGYLFARPMPFEEAKQLVLGPANLRSAVAG</sequence>
<feature type="domain" description="GGDEF" evidence="4">
    <location>
        <begin position="444"/>
        <end position="576"/>
    </location>
</feature>
<comment type="caution">
    <text evidence="5">The sequence shown here is derived from an EMBL/GenBank/DDBJ whole genome shotgun (WGS) entry which is preliminary data.</text>
</comment>
<dbReference type="InterPro" id="IPR035919">
    <property type="entry name" value="EAL_sf"/>
</dbReference>
<dbReference type="SUPFAM" id="SSF55781">
    <property type="entry name" value="GAF domain-like"/>
    <property type="match status" value="1"/>
</dbReference>
<dbReference type="SMART" id="SM00091">
    <property type="entry name" value="PAS"/>
    <property type="match status" value="2"/>
</dbReference>
<dbReference type="SMART" id="SM00086">
    <property type="entry name" value="PAC"/>
    <property type="match status" value="1"/>
</dbReference>
<dbReference type="NCBIfam" id="TIGR00229">
    <property type="entry name" value="sensory_box"/>
    <property type="match status" value="1"/>
</dbReference>
<dbReference type="InterPro" id="IPR052155">
    <property type="entry name" value="Biofilm_reg_signaling"/>
</dbReference>
<dbReference type="Proteomes" id="UP000602124">
    <property type="component" value="Unassembled WGS sequence"/>
</dbReference>
<dbReference type="SMART" id="SM00052">
    <property type="entry name" value="EAL"/>
    <property type="match status" value="1"/>
</dbReference>
<dbReference type="InterPro" id="IPR029787">
    <property type="entry name" value="Nucleotide_cyclase"/>
</dbReference>
<dbReference type="PANTHER" id="PTHR44757:SF2">
    <property type="entry name" value="BIOFILM ARCHITECTURE MAINTENANCE PROTEIN MBAA"/>
    <property type="match status" value="1"/>
</dbReference>
<evidence type="ECO:0000259" key="2">
    <source>
        <dbReference type="PROSITE" id="PS50113"/>
    </source>
</evidence>
<feature type="domain" description="EAL" evidence="3">
    <location>
        <begin position="585"/>
        <end position="840"/>
    </location>
</feature>
<dbReference type="Pfam" id="PF08447">
    <property type="entry name" value="PAS_3"/>
    <property type="match status" value="1"/>
</dbReference>
<dbReference type="InterPro" id="IPR003018">
    <property type="entry name" value="GAF"/>
</dbReference>
<dbReference type="Pfam" id="PF00990">
    <property type="entry name" value="GGDEF"/>
    <property type="match status" value="1"/>
</dbReference>
<dbReference type="InterPro" id="IPR043128">
    <property type="entry name" value="Rev_trsase/Diguanyl_cyclase"/>
</dbReference>
<dbReference type="PROSITE" id="PS50112">
    <property type="entry name" value="PAS"/>
    <property type="match status" value="2"/>
</dbReference>
<dbReference type="SUPFAM" id="SSF55073">
    <property type="entry name" value="Nucleotide cyclase"/>
    <property type="match status" value="1"/>
</dbReference>
<feature type="domain" description="PAS" evidence="1">
    <location>
        <begin position="2"/>
        <end position="66"/>
    </location>
</feature>
<dbReference type="InterPro" id="IPR001610">
    <property type="entry name" value="PAC"/>
</dbReference>
<dbReference type="PROSITE" id="PS50113">
    <property type="entry name" value="PAC"/>
    <property type="match status" value="1"/>
</dbReference>